<keyword evidence="2" id="KW-1185">Reference proteome</keyword>
<dbReference type="AlphaFoldDB" id="A0A9Q1I8K5"/>
<dbReference type="OrthoDB" id="8551997at2759"/>
<proteinExistence type="predicted"/>
<comment type="caution">
    <text evidence="1">The sequence shown here is derived from an EMBL/GenBank/DDBJ whole genome shotgun (WGS) entry which is preliminary data.</text>
</comment>
<dbReference type="EMBL" id="JAINUF010000025">
    <property type="protein sequence ID" value="KAJ8332488.1"/>
    <property type="molecule type" value="Genomic_DNA"/>
</dbReference>
<accession>A0A9Q1I8K5</accession>
<evidence type="ECO:0000313" key="1">
    <source>
        <dbReference type="EMBL" id="KAJ8332488.1"/>
    </source>
</evidence>
<dbReference type="Proteomes" id="UP001152622">
    <property type="component" value="Unassembled WGS sequence"/>
</dbReference>
<name>A0A9Q1I8K5_SYNKA</name>
<reference evidence="1" key="1">
    <citation type="journal article" date="2023" name="Science">
        <title>Genome structures resolve the early diversification of teleost fishes.</title>
        <authorList>
            <person name="Parey E."/>
            <person name="Louis A."/>
            <person name="Montfort J."/>
            <person name="Bouchez O."/>
            <person name="Roques C."/>
            <person name="Iampietro C."/>
            <person name="Lluch J."/>
            <person name="Castinel A."/>
            <person name="Donnadieu C."/>
            <person name="Desvignes T."/>
            <person name="Floi Bucao C."/>
            <person name="Jouanno E."/>
            <person name="Wen M."/>
            <person name="Mejri S."/>
            <person name="Dirks R."/>
            <person name="Jansen H."/>
            <person name="Henkel C."/>
            <person name="Chen W.J."/>
            <person name="Zahm M."/>
            <person name="Cabau C."/>
            <person name="Klopp C."/>
            <person name="Thompson A.W."/>
            <person name="Robinson-Rechavi M."/>
            <person name="Braasch I."/>
            <person name="Lecointre G."/>
            <person name="Bobe J."/>
            <person name="Postlethwait J.H."/>
            <person name="Berthelot C."/>
            <person name="Roest Crollius H."/>
            <person name="Guiguen Y."/>
        </authorList>
    </citation>
    <scope>NUCLEOTIDE SEQUENCE</scope>
    <source>
        <strain evidence="1">WJC10195</strain>
    </source>
</reference>
<dbReference type="SUPFAM" id="SSF53098">
    <property type="entry name" value="Ribonuclease H-like"/>
    <property type="match status" value="1"/>
</dbReference>
<dbReference type="PANTHER" id="PTHR46880">
    <property type="entry name" value="RAS-ASSOCIATING DOMAIN-CONTAINING PROTEIN"/>
    <property type="match status" value="1"/>
</dbReference>
<evidence type="ECO:0008006" key="3">
    <source>
        <dbReference type="Google" id="ProtNLM"/>
    </source>
</evidence>
<organism evidence="1 2">
    <name type="scientific">Synaphobranchus kaupii</name>
    <name type="common">Kaup's arrowtooth eel</name>
    <dbReference type="NCBI Taxonomy" id="118154"/>
    <lineage>
        <taxon>Eukaryota</taxon>
        <taxon>Metazoa</taxon>
        <taxon>Chordata</taxon>
        <taxon>Craniata</taxon>
        <taxon>Vertebrata</taxon>
        <taxon>Euteleostomi</taxon>
        <taxon>Actinopterygii</taxon>
        <taxon>Neopterygii</taxon>
        <taxon>Teleostei</taxon>
        <taxon>Anguilliformes</taxon>
        <taxon>Synaphobranchidae</taxon>
        <taxon>Synaphobranchus</taxon>
    </lineage>
</organism>
<dbReference type="PANTHER" id="PTHR46880:SF5">
    <property type="entry name" value="DUF4371 DOMAIN-CONTAINING PROTEIN"/>
    <property type="match status" value="1"/>
</dbReference>
<dbReference type="InterPro" id="IPR012337">
    <property type="entry name" value="RNaseH-like_sf"/>
</dbReference>
<sequence length="289" mass="32448">MEWTSGASTSPIKLAKVIYDDIWEPCYNDLKAARFISVLAGAATDVSIRDLEGIYVRFLKDGQPNDMFVAVEELKHATATGHCEAINAALEKVGLNDWKEKTVGFGSDGAAVMVGRRGGVSTLLRQEIPHLINIQCLGHGLELAAMETISQHANMKKVTDLLRGLYKQYHYSPKAWRELRELAEILNIKIWKPANLGGTRWLPHIEKALNTLMRDYTPVLTHMENTLETRSASADMLGRARQCTQLLFVGLVQDILQVLSWVKTELLDTVQESLRKRFKDVETPCESSR</sequence>
<evidence type="ECO:0000313" key="2">
    <source>
        <dbReference type="Proteomes" id="UP001152622"/>
    </source>
</evidence>
<protein>
    <recommendedName>
        <fullName evidence="3">Zinc finger protein 862-like</fullName>
    </recommendedName>
</protein>
<gene>
    <name evidence="1" type="ORF">SKAU_G00422770</name>
</gene>